<evidence type="ECO:0000313" key="16">
    <source>
        <dbReference type="Proteomes" id="UP000442109"/>
    </source>
</evidence>
<dbReference type="GO" id="GO:0022904">
    <property type="term" value="P:respiratory electron transport chain"/>
    <property type="evidence" value="ECO:0007669"/>
    <property type="project" value="InterPro"/>
</dbReference>
<keyword evidence="4" id="KW-1003">Cell membrane</keyword>
<evidence type="ECO:0000256" key="8">
    <source>
        <dbReference type="ARBA" id="ARBA00022982"/>
    </source>
</evidence>
<evidence type="ECO:0000256" key="13">
    <source>
        <dbReference type="SAM" id="Phobius"/>
    </source>
</evidence>
<dbReference type="InterPro" id="IPR052168">
    <property type="entry name" value="Cytochrome_b561_oxidase"/>
</dbReference>
<comment type="subcellular location">
    <subcellularLocation>
        <location evidence="2">Cell membrane</location>
        <topology evidence="2">Multi-pass membrane protein</topology>
    </subcellularLocation>
</comment>
<evidence type="ECO:0000256" key="1">
    <source>
        <dbReference type="ARBA" id="ARBA00001970"/>
    </source>
</evidence>
<dbReference type="GO" id="GO:0009055">
    <property type="term" value="F:electron transfer activity"/>
    <property type="evidence" value="ECO:0007669"/>
    <property type="project" value="InterPro"/>
</dbReference>
<evidence type="ECO:0000256" key="7">
    <source>
        <dbReference type="ARBA" id="ARBA00022723"/>
    </source>
</evidence>
<dbReference type="EMBL" id="WFKQ01000006">
    <property type="protein sequence ID" value="MUG32655.1"/>
    <property type="molecule type" value="Genomic_DNA"/>
</dbReference>
<comment type="cofactor">
    <cofactor evidence="1">
        <name>heme b</name>
        <dbReference type="ChEBI" id="CHEBI:60344"/>
    </cofactor>
</comment>
<feature type="transmembrane region" description="Helical" evidence="13">
    <location>
        <begin position="148"/>
        <end position="170"/>
    </location>
</feature>
<evidence type="ECO:0000256" key="6">
    <source>
        <dbReference type="ARBA" id="ARBA00022692"/>
    </source>
</evidence>
<keyword evidence="5" id="KW-0349">Heme</keyword>
<accession>A0A844M1N0</accession>
<feature type="transmembrane region" description="Helical" evidence="13">
    <location>
        <begin position="22"/>
        <end position="40"/>
    </location>
</feature>
<sequence>MSVNTNAVTPLRPTMWSRAVKLFHWGSALLLVITWAMITLHQNSDGNTFIDLHRSFGLSLLLWMIFRVIARVISPTPAPVVMPKWQTALSHISHLVLYVLLFAMPLSGILMTWYGGRGIEVFGLFDLPSILTTDRSQARFINELHTDVFWPALLAFTALHILAALQHQFIKKDNILARIK</sequence>
<feature type="domain" description="Cytochrome b561 bacterial/Ni-hydrogenase" evidence="14">
    <location>
        <begin position="16"/>
        <end position="179"/>
    </location>
</feature>
<keyword evidence="16" id="KW-1185">Reference proteome</keyword>
<dbReference type="InterPro" id="IPR011577">
    <property type="entry name" value="Cyt_b561_bac/Ni-Hgenase"/>
</dbReference>
<feature type="transmembrane region" description="Helical" evidence="13">
    <location>
        <begin position="95"/>
        <end position="115"/>
    </location>
</feature>
<evidence type="ECO:0000256" key="12">
    <source>
        <dbReference type="ARBA" id="ARBA00037975"/>
    </source>
</evidence>
<keyword evidence="9 13" id="KW-1133">Transmembrane helix</keyword>
<keyword evidence="8" id="KW-0249">Electron transport</keyword>
<evidence type="ECO:0000256" key="10">
    <source>
        <dbReference type="ARBA" id="ARBA00023004"/>
    </source>
</evidence>
<dbReference type="GO" id="GO:0046872">
    <property type="term" value="F:metal ion binding"/>
    <property type="evidence" value="ECO:0007669"/>
    <property type="project" value="UniProtKB-KW"/>
</dbReference>
<dbReference type="GO" id="GO:0020037">
    <property type="term" value="F:heme binding"/>
    <property type="evidence" value="ECO:0007669"/>
    <property type="project" value="TreeGrafter"/>
</dbReference>
<protein>
    <submittedName>
        <fullName evidence="15">Cytochrome b</fullName>
    </submittedName>
</protein>
<name>A0A844M1N0_9GAMM</name>
<evidence type="ECO:0000256" key="11">
    <source>
        <dbReference type="ARBA" id="ARBA00023136"/>
    </source>
</evidence>
<keyword evidence="6 13" id="KW-0812">Transmembrane</keyword>
<evidence type="ECO:0000256" key="3">
    <source>
        <dbReference type="ARBA" id="ARBA00022448"/>
    </source>
</evidence>
<keyword evidence="3" id="KW-0813">Transport</keyword>
<keyword evidence="10" id="KW-0408">Iron</keyword>
<reference evidence="15 16" key="1">
    <citation type="journal article" date="2019" name="PLoS ONE">
        <title>Pup mortality in New Zealand sea lions (Phocarctos hookeri) at Enderby Island, Auckland Islands, 2013-18.</title>
        <authorList>
            <person name="Michael S.A."/>
            <person name="Hayman D.T.S."/>
            <person name="Gray R."/>
            <person name="Zhang J."/>
            <person name="Rogers L."/>
            <person name="Roe W.D."/>
        </authorList>
    </citation>
    <scope>NUCLEOTIDE SEQUENCE [LARGE SCALE GENOMIC DNA]</scope>
    <source>
        <strain evidence="15 16">SM868</strain>
    </source>
</reference>
<dbReference type="OrthoDB" id="1247465at2"/>
<evidence type="ECO:0000256" key="2">
    <source>
        <dbReference type="ARBA" id="ARBA00004651"/>
    </source>
</evidence>
<evidence type="ECO:0000313" key="15">
    <source>
        <dbReference type="EMBL" id="MUG32655.1"/>
    </source>
</evidence>
<keyword evidence="11 13" id="KW-0472">Membrane</keyword>
<proteinExistence type="inferred from homology"/>
<keyword evidence="7" id="KW-0479">Metal-binding</keyword>
<dbReference type="RefSeq" id="WP_155587316.1">
    <property type="nucleotide sequence ID" value="NZ_WFKQ01000006.1"/>
</dbReference>
<dbReference type="SUPFAM" id="SSF81342">
    <property type="entry name" value="Transmembrane di-heme cytochromes"/>
    <property type="match status" value="1"/>
</dbReference>
<evidence type="ECO:0000256" key="5">
    <source>
        <dbReference type="ARBA" id="ARBA00022617"/>
    </source>
</evidence>
<gene>
    <name evidence="15" type="ORF">GB996_07575</name>
</gene>
<dbReference type="Pfam" id="PF01292">
    <property type="entry name" value="Ni_hydr_CYTB"/>
    <property type="match status" value="1"/>
</dbReference>
<dbReference type="PANTHER" id="PTHR30529">
    <property type="entry name" value="CYTOCHROME B561"/>
    <property type="match status" value="1"/>
</dbReference>
<dbReference type="PANTHER" id="PTHR30529:SF1">
    <property type="entry name" value="CYTOCHROME B561 HOMOLOG 2"/>
    <property type="match status" value="1"/>
</dbReference>
<dbReference type="GO" id="GO:0005886">
    <property type="term" value="C:plasma membrane"/>
    <property type="evidence" value="ECO:0007669"/>
    <property type="project" value="UniProtKB-SubCell"/>
</dbReference>
<dbReference type="AlphaFoldDB" id="A0A844M1N0"/>
<comment type="caution">
    <text evidence="15">The sequence shown here is derived from an EMBL/GenBank/DDBJ whole genome shotgun (WGS) entry which is preliminary data.</text>
</comment>
<comment type="similarity">
    <text evidence="12">Belongs to the cytochrome b561 family.</text>
</comment>
<evidence type="ECO:0000256" key="4">
    <source>
        <dbReference type="ARBA" id="ARBA00022475"/>
    </source>
</evidence>
<evidence type="ECO:0000259" key="14">
    <source>
        <dbReference type="Pfam" id="PF01292"/>
    </source>
</evidence>
<evidence type="ECO:0000256" key="9">
    <source>
        <dbReference type="ARBA" id="ARBA00022989"/>
    </source>
</evidence>
<dbReference type="Proteomes" id="UP000442109">
    <property type="component" value="Unassembled WGS sequence"/>
</dbReference>
<feature type="transmembrane region" description="Helical" evidence="13">
    <location>
        <begin position="52"/>
        <end position="74"/>
    </location>
</feature>
<dbReference type="InterPro" id="IPR016174">
    <property type="entry name" value="Di-haem_cyt_TM"/>
</dbReference>
<organism evidence="15 16">
    <name type="scientific">Psychrobacter sanguinis</name>
    <dbReference type="NCBI Taxonomy" id="861445"/>
    <lineage>
        <taxon>Bacteria</taxon>
        <taxon>Pseudomonadati</taxon>
        <taxon>Pseudomonadota</taxon>
        <taxon>Gammaproteobacteria</taxon>
        <taxon>Moraxellales</taxon>
        <taxon>Moraxellaceae</taxon>
        <taxon>Psychrobacter</taxon>
    </lineage>
</organism>